<proteinExistence type="inferred from homology"/>
<evidence type="ECO:0000256" key="7">
    <source>
        <dbReference type="ARBA" id="ARBA00023136"/>
    </source>
</evidence>
<feature type="transmembrane region" description="Helical" evidence="9">
    <location>
        <begin position="120"/>
        <end position="142"/>
    </location>
</feature>
<feature type="transmembrane region" description="Helical" evidence="9">
    <location>
        <begin position="283"/>
        <end position="311"/>
    </location>
</feature>
<evidence type="ECO:0000256" key="5">
    <source>
        <dbReference type="ARBA" id="ARBA00022692"/>
    </source>
</evidence>
<keyword evidence="3" id="KW-0813">Transport</keyword>
<dbReference type="PANTHER" id="PTHR21716">
    <property type="entry name" value="TRANSMEMBRANE PROTEIN"/>
    <property type="match status" value="1"/>
</dbReference>
<feature type="transmembrane region" description="Helical" evidence="9">
    <location>
        <begin position="62"/>
        <end position="83"/>
    </location>
</feature>
<evidence type="ECO:0000256" key="2">
    <source>
        <dbReference type="ARBA" id="ARBA00009773"/>
    </source>
</evidence>
<dbReference type="PANTHER" id="PTHR21716:SF53">
    <property type="entry name" value="PERMEASE PERM-RELATED"/>
    <property type="match status" value="1"/>
</dbReference>
<comment type="caution">
    <text evidence="10">The sequence shown here is derived from an EMBL/GenBank/DDBJ whole genome shotgun (WGS) entry which is preliminary data.</text>
</comment>
<evidence type="ECO:0000313" key="10">
    <source>
        <dbReference type="EMBL" id="MDE1657211.1"/>
    </source>
</evidence>
<comment type="subcellular location">
    <subcellularLocation>
        <location evidence="1">Cell membrane</location>
        <topology evidence="1">Multi-pass membrane protein</topology>
    </subcellularLocation>
</comment>
<evidence type="ECO:0000313" key="11">
    <source>
        <dbReference type="Proteomes" id="UP001219297"/>
    </source>
</evidence>
<sequence>MKESKKSPSLMDRIRSAVSRREQIERVAEEAVERYAKDPADSSGRSQRTVVEIHPAGVQPVLVTWGVSAWLLIGVVIAIWGIFHMAASVQWVLVAVFLGLVMTSLLHPIVNILDRIMPRALATALALLGLFAALGGIIYWIVDSVANQWSSLSEQMQRGLDGIFNWIADGPIPINITVDELRAALNEGIERAAAYLQDNAGNIASTALSQAGTVALAFTLIALALFCSIFFLAAGKNMWLWFINVLPDRARRRTHAAATAGWYSFSGYARGTILIALCDGVMAAILLVACGVPLAAPLAVLVVIGAFIPLFGAPAAMIIAALVALATKGVVISLVVLVGVALIGQFEGHVLQPLIMGHQVSLHPVVIAVGVTAGTFVAGLLGAIIVIPLISIVWEVFKVLRRTPDKPLTELPDLDLRDLAGTAVAKQLLEYNAKELNTRAEESPSPVTARAASHTLGGEDRVLDTADMNSPTPAAPDPDYTYDQPDFEVDGEAPGPDYNPVKGS</sequence>
<feature type="transmembrane region" description="Helical" evidence="9">
    <location>
        <begin position="89"/>
        <end position="113"/>
    </location>
</feature>
<dbReference type="Proteomes" id="UP001219297">
    <property type="component" value="Unassembled WGS sequence"/>
</dbReference>
<reference evidence="10 11" key="1">
    <citation type="submission" date="2023-02" db="EMBL/GenBank/DDBJ databases">
        <title>Defining the Infant Male Urobiome and Moving Towards Mechanisms in Urobiome Research.</title>
        <authorList>
            <person name="Reasoner S."/>
            <person name="Flores V."/>
            <person name="Van Horn G."/>
            <person name="Morales G."/>
            <person name="Peard L."/>
            <person name="Abelson B."/>
            <person name="Manuel C."/>
            <person name="Lee J."/>
            <person name="Baker B."/>
            <person name="Williams T."/>
            <person name="Schmitz J."/>
            <person name="Clayton D."/>
            <person name="Hadjifrangiskou M."/>
        </authorList>
    </citation>
    <scope>NUCLEOTIDE SEQUENCE [LARGE SCALE GENOMIC DNA]</scope>
    <source>
        <strain evidence="10 11">AS1053</strain>
    </source>
</reference>
<dbReference type="InterPro" id="IPR002549">
    <property type="entry name" value="AI-2E-like"/>
</dbReference>
<feature type="transmembrane region" description="Helical" evidence="9">
    <location>
        <begin position="364"/>
        <end position="397"/>
    </location>
</feature>
<keyword evidence="7 9" id="KW-0472">Membrane</keyword>
<accession>A0ABT5VAJ1</accession>
<evidence type="ECO:0000256" key="4">
    <source>
        <dbReference type="ARBA" id="ARBA00022475"/>
    </source>
</evidence>
<comment type="similarity">
    <text evidence="2">Belongs to the autoinducer-2 exporter (AI-2E) (TC 2.A.86) family.</text>
</comment>
<protein>
    <submittedName>
        <fullName evidence="10">AI-2E family transporter</fullName>
    </submittedName>
</protein>
<organism evidence="10 11">
    <name type="scientific">Actinotignum sanguinis</name>
    <dbReference type="NCBI Taxonomy" id="1445614"/>
    <lineage>
        <taxon>Bacteria</taxon>
        <taxon>Bacillati</taxon>
        <taxon>Actinomycetota</taxon>
        <taxon>Actinomycetes</taxon>
        <taxon>Actinomycetales</taxon>
        <taxon>Actinomycetaceae</taxon>
        <taxon>Actinotignum</taxon>
    </lineage>
</organism>
<keyword evidence="11" id="KW-1185">Reference proteome</keyword>
<keyword evidence="4" id="KW-1003">Cell membrane</keyword>
<feature type="region of interest" description="Disordered" evidence="8">
    <location>
        <begin position="436"/>
        <end position="504"/>
    </location>
</feature>
<feature type="transmembrane region" description="Helical" evidence="9">
    <location>
        <begin position="318"/>
        <end position="344"/>
    </location>
</feature>
<keyword evidence="5 9" id="KW-0812">Transmembrane</keyword>
<evidence type="ECO:0000256" key="3">
    <source>
        <dbReference type="ARBA" id="ARBA00022448"/>
    </source>
</evidence>
<dbReference type="Pfam" id="PF01594">
    <property type="entry name" value="AI-2E_transport"/>
    <property type="match status" value="1"/>
</dbReference>
<evidence type="ECO:0000256" key="8">
    <source>
        <dbReference type="SAM" id="MobiDB-lite"/>
    </source>
</evidence>
<dbReference type="GeneID" id="83608757"/>
<dbReference type="RefSeq" id="WP_274734114.1">
    <property type="nucleotide sequence ID" value="NZ_CAMXYX010000045.1"/>
</dbReference>
<feature type="transmembrane region" description="Helical" evidence="9">
    <location>
        <begin position="214"/>
        <end position="235"/>
    </location>
</feature>
<keyword evidence="6 9" id="KW-1133">Transmembrane helix</keyword>
<evidence type="ECO:0000256" key="1">
    <source>
        <dbReference type="ARBA" id="ARBA00004651"/>
    </source>
</evidence>
<gene>
    <name evidence="10" type="ORF">PWJ81_09045</name>
</gene>
<evidence type="ECO:0000256" key="6">
    <source>
        <dbReference type="ARBA" id="ARBA00022989"/>
    </source>
</evidence>
<evidence type="ECO:0000256" key="9">
    <source>
        <dbReference type="SAM" id="Phobius"/>
    </source>
</evidence>
<name>A0ABT5VAJ1_9ACTO</name>
<dbReference type="EMBL" id="JARBHI010000030">
    <property type="protein sequence ID" value="MDE1657211.1"/>
    <property type="molecule type" value="Genomic_DNA"/>
</dbReference>